<name>A0A344TKF2_9BACT</name>
<feature type="transmembrane region" description="Helical" evidence="1">
    <location>
        <begin position="31"/>
        <end position="50"/>
    </location>
</feature>
<evidence type="ECO:0000313" key="2">
    <source>
        <dbReference type="EMBL" id="AXE19123.1"/>
    </source>
</evidence>
<dbReference type="Proteomes" id="UP000251993">
    <property type="component" value="Chromosome"/>
</dbReference>
<accession>A0A344TKF2</accession>
<evidence type="ECO:0000256" key="1">
    <source>
        <dbReference type="SAM" id="Phobius"/>
    </source>
</evidence>
<dbReference type="EMBL" id="CP030850">
    <property type="protein sequence ID" value="AXE19123.1"/>
    <property type="molecule type" value="Genomic_DNA"/>
</dbReference>
<dbReference type="AlphaFoldDB" id="A0A344TKF2"/>
<proteinExistence type="predicted"/>
<protein>
    <submittedName>
        <fullName evidence="2">Uncharacterized protein</fullName>
    </submittedName>
</protein>
<sequence>MKISDWEKILISIDFDKPQGSFLFKNQTFHYSYFGFKSSGMGILIIWNVLTKEAFRVSRMKIPDNIEFYDLNDEGIYHQIVPEDLNFS</sequence>
<dbReference type="RefSeq" id="WP_114067907.1">
    <property type="nucleotide sequence ID" value="NZ_CP030850.1"/>
</dbReference>
<organism evidence="2 3">
    <name type="scientific">Runella rosea</name>
    <dbReference type="NCBI Taxonomy" id="2259595"/>
    <lineage>
        <taxon>Bacteria</taxon>
        <taxon>Pseudomonadati</taxon>
        <taxon>Bacteroidota</taxon>
        <taxon>Cytophagia</taxon>
        <taxon>Cytophagales</taxon>
        <taxon>Spirosomataceae</taxon>
        <taxon>Runella</taxon>
    </lineage>
</organism>
<keyword evidence="1" id="KW-0812">Transmembrane</keyword>
<dbReference type="KEGG" id="run:DR864_15870"/>
<gene>
    <name evidence="2" type="ORF">DR864_15870</name>
</gene>
<keyword evidence="1" id="KW-1133">Transmembrane helix</keyword>
<keyword evidence="1" id="KW-0472">Membrane</keyword>
<evidence type="ECO:0000313" key="3">
    <source>
        <dbReference type="Proteomes" id="UP000251993"/>
    </source>
</evidence>
<keyword evidence="3" id="KW-1185">Reference proteome</keyword>
<reference evidence="2 3" key="1">
    <citation type="submission" date="2018-07" db="EMBL/GenBank/DDBJ databases">
        <title>Genome sequencing of Runella.</title>
        <authorList>
            <person name="Baek M.-G."/>
            <person name="Yi H."/>
        </authorList>
    </citation>
    <scope>NUCLEOTIDE SEQUENCE [LARGE SCALE GENOMIC DNA]</scope>
    <source>
        <strain evidence="2 3">HYN0085</strain>
    </source>
</reference>